<dbReference type="GO" id="GO:0008270">
    <property type="term" value="F:zinc ion binding"/>
    <property type="evidence" value="ECO:0007669"/>
    <property type="project" value="InterPro"/>
</dbReference>
<feature type="domain" description="HNH nuclease" evidence="1">
    <location>
        <begin position="17"/>
        <end position="67"/>
    </location>
</feature>
<evidence type="ECO:0000313" key="2">
    <source>
        <dbReference type="EMBL" id="NMW64793.1"/>
    </source>
</evidence>
<dbReference type="InterPro" id="IPR002711">
    <property type="entry name" value="HNH"/>
</dbReference>
<sequence>MDDWTSLSHAKRKAFTLQLLQYFGRNCCICGLPIKPGEESCQHLVPRSKGGLTNLDNCRPAHRRCNYQAQDKETKSLEEMIHKGLSWFF</sequence>
<reference evidence="2 3" key="1">
    <citation type="submission" date="2020-04" db="EMBL/GenBank/DDBJ databases">
        <title>Antimicrobial susceptibility and clonality of vaginal-derived multi-drug resistant Mobiluncus isolates in China.</title>
        <authorList>
            <person name="Zhang X."/>
        </authorList>
    </citation>
    <scope>NUCLEOTIDE SEQUENCE [LARGE SCALE GENOMIC DNA]</scope>
    <source>
        <strain evidence="2 3">13</strain>
    </source>
</reference>
<dbReference type="Gene3D" id="1.10.30.50">
    <property type="match status" value="1"/>
</dbReference>
<evidence type="ECO:0000313" key="3">
    <source>
        <dbReference type="Proteomes" id="UP000578252"/>
    </source>
</evidence>
<accession>A0A7Y0U0Q3</accession>
<evidence type="ECO:0000259" key="1">
    <source>
        <dbReference type="SMART" id="SM00507"/>
    </source>
</evidence>
<organism evidence="2 3">
    <name type="scientific">Mobiluncus mulieris</name>
    <dbReference type="NCBI Taxonomy" id="2052"/>
    <lineage>
        <taxon>Bacteria</taxon>
        <taxon>Bacillati</taxon>
        <taxon>Actinomycetota</taxon>
        <taxon>Actinomycetes</taxon>
        <taxon>Actinomycetales</taxon>
        <taxon>Actinomycetaceae</taxon>
        <taxon>Mobiluncus</taxon>
    </lineage>
</organism>
<dbReference type="CDD" id="cd00085">
    <property type="entry name" value="HNHc"/>
    <property type="match status" value="1"/>
</dbReference>
<dbReference type="Proteomes" id="UP000578252">
    <property type="component" value="Unassembled WGS sequence"/>
</dbReference>
<gene>
    <name evidence="2" type="ORF">HHJ78_04430</name>
</gene>
<proteinExistence type="predicted"/>
<dbReference type="EMBL" id="JABCUR010000003">
    <property type="protein sequence ID" value="NMW64793.1"/>
    <property type="molecule type" value="Genomic_DNA"/>
</dbReference>
<dbReference type="Pfam" id="PF01844">
    <property type="entry name" value="HNH"/>
    <property type="match status" value="1"/>
</dbReference>
<dbReference type="GO" id="GO:0004519">
    <property type="term" value="F:endonuclease activity"/>
    <property type="evidence" value="ECO:0007669"/>
    <property type="project" value="InterPro"/>
</dbReference>
<dbReference type="GO" id="GO:0003676">
    <property type="term" value="F:nucleic acid binding"/>
    <property type="evidence" value="ECO:0007669"/>
    <property type="project" value="InterPro"/>
</dbReference>
<dbReference type="InterPro" id="IPR003615">
    <property type="entry name" value="HNH_nuc"/>
</dbReference>
<protein>
    <recommendedName>
        <fullName evidence="1">HNH nuclease domain-containing protein</fullName>
    </recommendedName>
</protein>
<name>A0A7Y0U0Q3_9ACTO</name>
<dbReference type="RefSeq" id="WP_169771765.1">
    <property type="nucleotide sequence ID" value="NZ_JABCUR010000003.1"/>
</dbReference>
<dbReference type="AlphaFoldDB" id="A0A7Y0U0Q3"/>
<dbReference type="SMART" id="SM00507">
    <property type="entry name" value="HNHc"/>
    <property type="match status" value="1"/>
</dbReference>
<comment type="caution">
    <text evidence="2">The sequence shown here is derived from an EMBL/GenBank/DDBJ whole genome shotgun (WGS) entry which is preliminary data.</text>
</comment>